<keyword evidence="6" id="KW-0472">Membrane</keyword>
<organism evidence="8">
    <name type="scientific">freshwater metagenome</name>
    <dbReference type="NCBI Taxonomy" id="449393"/>
    <lineage>
        <taxon>unclassified sequences</taxon>
        <taxon>metagenomes</taxon>
        <taxon>ecological metagenomes</taxon>
    </lineage>
</organism>
<dbReference type="PANTHER" id="PTHR39157">
    <property type="entry name" value="INTEGRAL MEMBRANE PROTEIN-RELATED"/>
    <property type="match status" value="1"/>
</dbReference>
<dbReference type="CDD" id="cd03467">
    <property type="entry name" value="Rieske"/>
    <property type="match status" value="1"/>
</dbReference>
<accession>A0A6J5YVQ6</accession>
<evidence type="ECO:0000256" key="1">
    <source>
        <dbReference type="ARBA" id="ARBA00022714"/>
    </source>
</evidence>
<dbReference type="Pfam" id="PF04173">
    <property type="entry name" value="DoxD"/>
    <property type="match status" value="1"/>
</dbReference>
<dbReference type="EMBL" id="CAESAB010000012">
    <property type="protein sequence ID" value="CAB4334545.1"/>
    <property type="molecule type" value="Genomic_DNA"/>
</dbReference>
<evidence type="ECO:0000256" key="6">
    <source>
        <dbReference type="SAM" id="Phobius"/>
    </source>
</evidence>
<dbReference type="GO" id="GO:0016020">
    <property type="term" value="C:membrane"/>
    <property type="evidence" value="ECO:0007669"/>
    <property type="project" value="InterPro"/>
</dbReference>
<evidence type="ECO:0000256" key="3">
    <source>
        <dbReference type="ARBA" id="ARBA00023004"/>
    </source>
</evidence>
<dbReference type="InterPro" id="IPR017941">
    <property type="entry name" value="Rieske_2Fe-2S"/>
</dbReference>
<evidence type="ECO:0000256" key="5">
    <source>
        <dbReference type="ARBA" id="ARBA00023157"/>
    </source>
</evidence>
<dbReference type="PRINTS" id="PR00162">
    <property type="entry name" value="RIESKE"/>
</dbReference>
<evidence type="ECO:0000313" key="8">
    <source>
        <dbReference type="EMBL" id="CAB4334545.1"/>
    </source>
</evidence>
<name>A0A6J5YVQ6_9ZZZZ</name>
<keyword evidence="1" id="KW-0001">2Fe-2S</keyword>
<dbReference type="AlphaFoldDB" id="A0A6J5YVQ6"/>
<feature type="transmembrane region" description="Helical" evidence="6">
    <location>
        <begin position="84"/>
        <end position="108"/>
    </location>
</feature>
<keyword evidence="6" id="KW-1133">Transmembrane helix</keyword>
<keyword evidence="4" id="KW-0411">Iron-sulfur</keyword>
<dbReference type="Pfam" id="PF00355">
    <property type="entry name" value="Rieske"/>
    <property type="match status" value="1"/>
</dbReference>
<keyword evidence="5" id="KW-1015">Disulfide bond</keyword>
<keyword evidence="6" id="KW-0812">Transmembrane</keyword>
<evidence type="ECO:0000259" key="7">
    <source>
        <dbReference type="PROSITE" id="PS51296"/>
    </source>
</evidence>
<sequence length="299" mass="31710">MNALSSISRGAVSSWRSQNRAQRLLRIFLSVTWIYAGWDKASDPGFLTQGESTFIGTQLAAYAQSSPISFLLNHTIEHATQVGIFVMVAEFAIGIATLLSVAPTTAAFGGFAMATGLWLSSSFNVSPYFLASDSAYAILWLTYLLLLIGNRRMPATNFQRRNVFRTAIVAALAAGAALVGRAVSPSNAASSTNRAAKSSGKKIVKLSALPVGATFNFIHSSQGVPSLLFRTKKGVFAYSAICTHQGCTVAYKSSTKKLVCPCHGAEFDPMNSAKVISDPAETPLAKVAVKVSGAWVVEA</sequence>
<dbReference type="PROSITE" id="PS51296">
    <property type="entry name" value="RIESKE"/>
    <property type="match status" value="1"/>
</dbReference>
<feature type="transmembrane region" description="Helical" evidence="6">
    <location>
        <begin position="128"/>
        <end position="150"/>
    </location>
</feature>
<evidence type="ECO:0000256" key="4">
    <source>
        <dbReference type="ARBA" id="ARBA00023014"/>
    </source>
</evidence>
<dbReference type="SUPFAM" id="SSF50022">
    <property type="entry name" value="ISP domain"/>
    <property type="match status" value="1"/>
</dbReference>
<keyword evidence="2" id="KW-0479">Metal-binding</keyword>
<feature type="domain" description="Rieske" evidence="7">
    <location>
        <begin position="201"/>
        <end position="298"/>
    </location>
</feature>
<reference evidence="8" key="1">
    <citation type="submission" date="2020-05" db="EMBL/GenBank/DDBJ databases">
        <authorList>
            <person name="Chiriac C."/>
            <person name="Salcher M."/>
            <person name="Ghai R."/>
            <person name="Kavagutti S V."/>
        </authorList>
    </citation>
    <scope>NUCLEOTIDE SEQUENCE</scope>
</reference>
<dbReference type="PANTHER" id="PTHR39157:SF1">
    <property type="entry name" value="DOXX FAMILY PROTEIN"/>
    <property type="match status" value="1"/>
</dbReference>
<protein>
    <submittedName>
        <fullName evidence="8">Unannotated protein</fullName>
    </submittedName>
</protein>
<gene>
    <name evidence="8" type="ORF">UFOPK3820_00466</name>
</gene>
<feature type="transmembrane region" description="Helical" evidence="6">
    <location>
        <begin position="162"/>
        <end position="183"/>
    </location>
</feature>
<proteinExistence type="predicted"/>
<dbReference type="InterPro" id="IPR007301">
    <property type="entry name" value="DoxD"/>
</dbReference>
<dbReference type="GO" id="GO:0046872">
    <property type="term" value="F:metal ion binding"/>
    <property type="evidence" value="ECO:0007669"/>
    <property type="project" value="UniProtKB-KW"/>
</dbReference>
<dbReference type="InterPro" id="IPR005805">
    <property type="entry name" value="Rieske_Fe-S_prot_C"/>
</dbReference>
<evidence type="ECO:0000256" key="2">
    <source>
        <dbReference type="ARBA" id="ARBA00022723"/>
    </source>
</evidence>
<dbReference type="InterPro" id="IPR036922">
    <property type="entry name" value="Rieske_2Fe-2S_sf"/>
</dbReference>
<dbReference type="GO" id="GO:0051537">
    <property type="term" value="F:2 iron, 2 sulfur cluster binding"/>
    <property type="evidence" value="ECO:0007669"/>
    <property type="project" value="UniProtKB-KW"/>
</dbReference>
<dbReference type="Gene3D" id="2.102.10.10">
    <property type="entry name" value="Rieske [2Fe-2S] iron-sulphur domain"/>
    <property type="match status" value="1"/>
</dbReference>
<keyword evidence="3" id="KW-0408">Iron</keyword>